<accession>A0A651DHQ9</accession>
<feature type="transmembrane region" description="Helical" evidence="1">
    <location>
        <begin position="32"/>
        <end position="53"/>
    </location>
</feature>
<evidence type="ECO:0000313" key="2">
    <source>
        <dbReference type="EMBL" id="TVP81017.1"/>
    </source>
</evidence>
<name>A0A651DHQ9_9BACI</name>
<reference evidence="2" key="1">
    <citation type="submission" date="2018-10" db="EMBL/GenBank/DDBJ databases">
        <title>Metagenomes of soda lake microbial mats from the interior of British Columbia, Canada.</title>
        <authorList>
            <person name="Zorz J.K."/>
            <person name="Sharp C."/>
            <person name="Kleiner M."/>
            <person name="Dong X."/>
            <person name="Strous M."/>
        </authorList>
    </citation>
    <scope>NUCLEOTIDE SEQUENCE</scope>
    <source>
        <strain evidence="2">LCM1.Bin51</strain>
    </source>
</reference>
<dbReference type="InterPro" id="IPR009793">
    <property type="entry name" value="DUF1361"/>
</dbReference>
<feature type="transmembrane region" description="Helical" evidence="1">
    <location>
        <begin position="119"/>
        <end position="144"/>
    </location>
</feature>
<feature type="transmembrane region" description="Helical" evidence="1">
    <location>
        <begin position="203"/>
        <end position="222"/>
    </location>
</feature>
<keyword evidence="1" id="KW-0812">Transmembrane</keyword>
<keyword evidence="1" id="KW-1133">Transmembrane helix</keyword>
<keyword evidence="1" id="KW-0472">Membrane</keyword>
<feature type="transmembrane region" description="Helical" evidence="1">
    <location>
        <begin position="156"/>
        <end position="178"/>
    </location>
</feature>
<dbReference type="Pfam" id="PF07099">
    <property type="entry name" value="DUF1361"/>
    <property type="match status" value="1"/>
</dbReference>
<protein>
    <submittedName>
        <fullName evidence="2">DUF1361 domain-containing protein</fullName>
    </submittedName>
</protein>
<comment type="caution">
    <text evidence="2">The sequence shown here is derived from an EMBL/GenBank/DDBJ whole genome shotgun (WGS) entry which is preliminary data.</text>
</comment>
<feature type="transmembrane region" description="Helical" evidence="1">
    <location>
        <begin position="59"/>
        <end position="76"/>
    </location>
</feature>
<proteinExistence type="predicted"/>
<dbReference type="EMBL" id="REBZ01000213">
    <property type="protein sequence ID" value="TVP81017.1"/>
    <property type="molecule type" value="Genomic_DNA"/>
</dbReference>
<gene>
    <name evidence="2" type="ORF">EA344_13300</name>
</gene>
<sequence length="242" mass="27412">MNLGYFMSLLLAATFFIGVWMILFNRSDIDPLVWNLMLAWIPLGFACAAHWVMTTPGPVYGRGLIACIFGAGWLFFYPNTIYILTDFLHLSGLNFHLSEPEETPAGGYASTLYAMDNEAWNSFFTIAFSAGIGLAISVISLYIVHFHIRRHFSRVSGWLFVVTVQVLCGIGVYLGRFIRFNSWDVMREPLTILAVTFESIDRFMLYFTGGFTLIGMFSYLFFYSAAHFIKPEQEAAKEKGSL</sequence>
<feature type="transmembrane region" description="Helical" evidence="1">
    <location>
        <begin position="6"/>
        <end position="25"/>
    </location>
</feature>
<dbReference type="AlphaFoldDB" id="A0A651DHQ9"/>
<evidence type="ECO:0000256" key="1">
    <source>
        <dbReference type="SAM" id="Phobius"/>
    </source>
</evidence>
<organism evidence="2">
    <name type="scientific">Alkalicoccus sp</name>
    <dbReference type="NCBI Taxonomy" id="2005376"/>
    <lineage>
        <taxon>Bacteria</taxon>
        <taxon>Bacillati</taxon>
        <taxon>Bacillota</taxon>
        <taxon>Bacilli</taxon>
        <taxon>Bacillales</taxon>
        <taxon>Bacillaceae</taxon>
        <taxon>Alkalicoccus</taxon>
    </lineage>
</organism>